<feature type="compositionally biased region" description="Basic and acidic residues" evidence="1">
    <location>
        <begin position="159"/>
        <end position="169"/>
    </location>
</feature>
<sequence>MDSSVQQHQRFLRPPPPESSMPPPPQGPWYSGQFQYQPPPQPPPHHPHHNHPMWPPPPPPPPPQQNHPNYFPPHHLPPPPPPPQPQPQPYPPRPYPPPPTAHPQNWGNPNWAHHQGWEHPDRNVPNSNEEEWAARARAWAAAKAAMENQHSQQQFSHHRGPEDRNHVYHDQYQQAAEPHYTDTQQSSHSQSSHHQTPSSFVNSHGQSVNQLQETSSFSAGLPSASYGAGGHVPYTARDGAQVADSTPLYHHQGNFSANSSVYQQEVPSSYSSVSGKEEAVDPNGLLHANSTLPVSSSPLEMQQHTQPAVTSGRSILGEQPHFTYGSRLAESMIDPSDRPLEFAPGFNRSHDSHDQHPHATYRHPDSAGSAETIGSMPPIHALPLQPVTGAAYPSIPTVPSGLQFDPSFPVPGQSAPMFGQVSGTHFRPTIPPVSASYGLGAGTALHFPAAFPGDANGFSNVSEQPKKASVPNWLREEIIKKAVNTSSSQVNPVGDPGELSEEGGVEKSFTRAARADNRSNDSSRTSDDEDDDEDELEAKRTAAINQEIKRVLTEVLMKVTDELFDEIATKVLSEDSLVVEVDHIIPSDNKVSPPPPATPKASAKVLVPVNTKESEVDTGGQSSSGSPGDVLGLASYASDDDDGDEIQSSSNPTTGQVDASRLHSSDLKLPDVVADTVENDNSHMDDEGISYDKANTDTVIHSGGGKGTNGDKLDKELNHNENVLPAQESRIQDYDNDDVGGGKIEKAMGSYQPKELPHKNDGKRSTSYVSQGREIRNKSSKSDESGSKRSFSTNESASQSESGKIKAEDRHSGPKESRRDESHVGRDKTDDRNSSKERVKDGGTKPEEKPREVDSKRSSDKKDDRRDGEKGRRASGKDDSSKKREHTRDEKEDDARQKILRDSGSRHKRRRTPSTSGRTRDGRDESSIAKQSSDESSENSRQRKQSSRKRSLSPSPTRTRRRHVSRSPHSKHSQRRHSPYSSLESTRVRRSRSKSPVRRRR</sequence>
<feature type="compositionally biased region" description="Low complexity" evidence="1">
    <location>
        <begin position="135"/>
        <end position="145"/>
    </location>
</feature>
<feature type="compositionally biased region" description="Polar residues" evidence="1">
    <location>
        <begin position="793"/>
        <end position="802"/>
    </location>
</feature>
<evidence type="ECO:0000256" key="1">
    <source>
        <dbReference type="SAM" id="MobiDB-lite"/>
    </source>
</evidence>
<reference evidence="2 3" key="1">
    <citation type="submission" date="2024-01" db="EMBL/GenBank/DDBJ databases">
        <title>Genome assemblies of Stephania.</title>
        <authorList>
            <person name="Yang L."/>
        </authorList>
    </citation>
    <scope>NUCLEOTIDE SEQUENCE [LARGE SCALE GENOMIC DNA]</scope>
    <source>
        <strain evidence="2">JXDWG</strain>
        <tissue evidence="2">Leaf</tissue>
    </source>
</reference>
<feature type="compositionally biased region" description="Basic and acidic residues" evidence="1">
    <location>
        <begin position="918"/>
        <end position="927"/>
    </location>
</feature>
<feature type="region of interest" description="Disordered" evidence="1">
    <location>
        <begin position="345"/>
        <end position="374"/>
    </location>
</feature>
<feature type="compositionally biased region" description="Acidic residues" evidence="1">
    <location>
        <begin position="527"/>
        <end position="536"/>
    </location>
</feature>
<feature type="compositionally biased region" description="Basic residues" evidence="1">
    <location>
        <begin position="988"/>
        <end position="1001"/>
    </location>
</feature>
<dbReference type="Proteomes" id="UP001419268">
    <property type="component" value="Unassembled WGS sequence"/>
</dbReference>
<evidence type="ECO:0000313" key="3">
    <source>
        <dbReference type="Proteomes" id="UP001419268"/>
    </source>
</evidence>
<dbReference type="EMBL" id="JBBNAG010000009">
    <property type="protein sequence ID" value="KAK9104355.1"/>
    <property type="molecule type" value="Genomic_DNA"/>
</dbReference>
<feature type="compositionally biased region" description="Basic and acidic residues" evidence="1">
    <location>
        <begin position="803"/>
        <end position="905"/>
    </location>
</feature>
<feature type="compositionally biased region" description="Polar residues" evidence="1">
    <location>
        <begin position="646"/>
        <end position="657"/>
    </location>
</feature>
<feature type="compositionally biased region" description="Basic and acidic residues" evidence="1">
    <location>
        <begin position="348"/>
        <end position="365"/>
    </location>
</feature>
<feature type="compositionally biased region" description="Basic and acidic residues" evidence="1">
    <location>
        <begin position="660"/>
        <end position="669"/>
    </location>
</feature>
<proteinExistence type="predicted"/>
<feature type="compositionally biased region" description="Pro residues" evidence="1">
    <location>
        <begin position="13"/>
        <end position="27"/>
    </location>
</feature>
<comment type="caution">
    <text evidence="2">The sequence shown here is derived from an EMBL/GenBank/DDBJ whole genome shotgun (WGS) entry which is preliminary data.</text>
</comment>
<gene>
    <name evidence="2" type="ORF">Scep_021199</name>
</gene>
<keyword evidence="3" id="KW-1185">Reference proteome</keyword>
<feature type="region of interest" description="Disordered" evidence="1">
    <location>
        <begin position="1"/>
        <end position="215"/>
    </location>
</feature>
<feature type="region of interest" description="Disordered" evidence="1">
    <location>
        <begin position="485"/>
        <end position="536"/>
    </location>
</feature>
<feature type="compositionally biased region" description="Polar residues" evidence="1">
    <location>
        <begin position="200"/>
        <end position="215"/>
    </location>
</feature>
<dbReference type="AlphaFoldDB" id="A0AAP0I1B6"/>
<feature type="compositionally biased region" description="Basic and acidic residues" evidence="1">
    <location>
        <begin position="773"/>
        <end position="787"/>
    </location>
</feature>
<feature type="compositionally biased region" description="Low complexity" evidence="1">
    <location>
        <begin position="183"/>
        <end position="199"/>
    </location>
</feature>
<name>A0AAP0I1B6_9MAGN</name>
<feature type="compositionally biased region" description="Pro residues" evidence="1">
    <location>
        <begin position="53"/>
        <end position="101"/>
    </location>
</feature>
<evidence type="ECO:0000313" key="2">
    <source>
        <dbReference type="EMBL" id="KAK9104355.1"/>
    </source>
</evidence>
<feature type="compositionally biased region" description="Basic residues" evidence="1">
    <location>
        <begin position="958"/>
        <end position="978"/>
    </location>
</feature>
<feature type="region of interest" description="Disordered" evidence="1">
    <location>
        <begin position="586"/>
        <end position="1001"/>
    </location>
</feature>
<feature type="compositionally biased region" description="Basic and acidic residues" evidence="1">
    <location>
        <begin position="504"/>
        <end position="526"/>
    </location>
</feature>
<dbReference type="PRINTS" id="PR01217">
    <property type="entry name" value="PRICHEXTENSN"/>
</dbReference>
<accession>A0AAP0I1B6</accession>
<feature type="compositionally biased region" description="Basic residues" evidence="1">
    <location>
        <begin position="942"/>
        <end position="951"/>
    </location>
</feature>
<organism evidence="2 3">
    <name type="scientific">Stephania cephalantha</name>
    <dbReference type="NCBI Taxonomy" id="152367"/>
    <lineage>
        <taxon>Eukaryota</taxon>
        <taxon>Viridiplantae</taxon>
        <taxon>Streptophyta</taxon>
        <taxon>Embryophyta</taxon>
        <taxon>Tracheophyta</taxon>
        <taxon>Spermatophyta</taxon>
        <taxon>Magnoliopsida</taxon>
        <taxon>Ranunculales</taxon>
        <taxon>Menispermaceae</taxon>
        <taxon>Menispermoideae</taxon>
        <taxon>Cissampelideae</taxon>
        <taxon>Stephania</taxon>
    </lineage>
</organism>
<feature type="compositionally biased region" description="Basic and acidic residues" evidence="1">
    <location>
        <begin position="755"/>
        <end position="764"/>
    </location>
</feature>
<protein>
    <submittedName>
        <fullName evidence="2">Uncharacterized protein</fullName>
    </submittedName>
</protein>
<feature type="compositionally biased region" description="Basic and acidic residues" evidence="1">
    <location>
        <begin position="709"/>
        <end position="719"/>
    </location>
</feature>